<keyword evidence="2" id="KW-0479">Metal-binding</keyword>
<evidence type="ECO:0000259" key="3">
    <source>
        <dbReference type="Pfam" id="PF13359"/>
    </source>
</evidence>
<dbReference type="InterPro" id="IPR027806">
    <property type="entry name" value="HARBI1_dom"/>
</dbReference>
<reference evidence="4" key="1">
    <citation type="submission" date="2016-07" db="EMBL/GenBank/DDBJ databases">
        <authorList>
            <person name="Bretaudeau A."/>
        </authorList>
    </citation>
    <scope>NUCLEOTIDE SEQUENCE</scope>
    <source>
        <strain evidence="4">Rice</strain>
        <tissue evidence="4">Whole body</tissue>
    </source>
</reference>
<accession>A0A2H1VB94</accession>
<organism evidence="4">
    <name type="scientific">Spodoptera frugiperda</name>
    <name type="common">Fall armyworm</name>
    <dbReference type="NCBI Taxonomy" id="7108"/>
    <lineage>
        <taxon>Eukaryota</taxon>
        <taxon>Metazoa</taxon>
        <taxon>Ecdysozoa</taxon>
        <taxon>Arthropoda</taxon>
        <taxon>Hexapoda</taxon>
        <taxon>Insecta</taxon>
        <taxon>Pterygota</taxon>
        <taxon>Neoptera</taxon>
        <taxon>Endopterygota</taxon>
        <taxon>Lepidoptera</taxon>
        <taxon>Glossata</taxon>
        <taxon>Ditrysia</taxon>
        <taxon>Noctuoidea</taxon>
        <taxon>Noctuidae</taxon>
        <taxon>Amphipyrinae</taxon>
        <taxon>Spodoptera</taxon>
    </lineage>
</organism>
<dbReference type="AlphaFoldDB" id="A0A2H1VB94"/>
<dbReference type="Pfam" id="PF13359">
    <property type="entry name" value="DDE_Tnp_4"/>
    <property type="match status" value="1"/>
</dbReference>
<comment type="cofactor">
    <cofactor evidence="1">
        <name>a divalent metal cation</name>
        <dbReference type="ChEBI" id="CHEBI:60240"/>
    </cofactor>
</comment>
<name>A0A2H1VB94_SPOFR</name>
<dbReference type="EMBL" id="ODYU01001449">
    <property type="protein sequence ID" value="SOQ37662.1"/>
    <property type="molecule type" value="Genomic_DNA"/>
</dbReference>
<proteinExistence type="predicted"/>
<sequence length="316" mass="35056">MSADIKNDETNLKSFSGTLKVHRVKGRVSKSPLGFDKCQHFNLGVIHYKIKTKLTVDDIYMESESENEPICSLTHSNPINTCVGTNNMKTNPRDDSIEFQDVAGPSSTKSHYSCEQYKVGDHVLVKFPAKNIEYRYVGIVNQVDDEDAELTVMFMKIRDDKGQMFSIDENDVSGDSGYTLGRYMMTQIINTSPGSPDAYYTDIHTRTRNVTERIIGLLKARFRCLLVHRVLHYSPLVAASIVNACSVAQYLYKGQCRPNTSIVRGGVGVRSNHAAVIGSQPHHDQGATGSASELRDGLAARSTLVTRLSASRTSRQ</sequence>
<feature type="domain" description="DDE Tnp4" evidence="3">
    <location>
        <begin position="171"/>
        <end position="247"/>
    </location>
</feature>
<protein>
    <submittedName>
        <fullName evidence="4">SFRICE_022941</fullName>
    </submittedName>
</protein>
<evidence type="ECO:0000256" key="2">
    <source>
        <dbReference type="ARBA" id="ARBA00022723"/>
    </source>
</evidence>
<gene>
    <name evidence="4" type="ORF">SFRICE_022941</name>
</gene>
<evidence type="ECO:0000313" key="4">
    <source>
        <dbReference type="EMBL" id="SOQ37662.1"/>
    </source>
</evidence>
<dbReference type="GO" id="GO:0046872">
    <property type="term" value="F:metal ion binding"/>
    <property type="evidence" value="ECO:0007669"/>
    <property type="project" value="UniProtKB-KW"/>
</dbReference>
<evidence type="ECO:0000256" key="1">
    <source>
        <dbReference type="ARBA" id="ARBA00001968"/>
    </source>
</evidence>